<dbReference type="GeneID" id="14871484"/>
<evidence type="ECO:0000313" key="1">
    <source>
        <dbReference type="EMBL" id="EGG19422.1"/>
    </source>
</evidence>
<dbReference type="RefSeq" id="XP_004357693.1">
    <property type="nucleotide sequence ID" value="XM_004357636.1"/>
</dbReference>
<gene>
    <name evidence="1" type="primary">dlcA</name>
    <name evidence="1" type="ORF">DFA_02209</name>
</gene>
<dbReference type="Gene3D" id="3.30.1140.40">
    <property type="entry name" value="Tctex-1"/>
    <property type="match status" value="1"/>
</dbReference>
<dbReference type="Proteomes" id="UP000007797">
    <property type="component" value="Unassembled WGS sequence"/>
</dbReference>
<reference evidence="2" key="1">
    <citation type="journal article" date="2011" name="Genome Res.">
        <title>Phylogeny-wide analysis of social amoeba genomes highlights ancient origins for complex intercellular communication.</title>
        <authorList>
            <person name="Heidel A.J."/>
            <person name="Lawal H.M."/>
            <person name="Felder M."/>
            <person name="Schilde C."/>
            <person name="Helps N.R."/>
            <person name="Tunggal B."/>
            <person name="Rivero F."/>
            <person name="John U."/>
            <person name="Schleicher M."/>
            <person name="Eichinger L."/>
            <person name="Platzer M."/>
            <person name="Noegel A.A."/>
            <person name="Schaap P."/>
            <person name="Gloeckner G."/>
        </authorList>
    </citation>
    <scope>NUCLEOTIDE SEQUENCE [LARGE SCALE GENOMIC DNA]</scope>
    <source>
        <strain evidence="2">SH3</strain>
    </source>
</reference>
<sequence>MTDSTLNETSSVFEDVMSIIKEAVDASIQNAVYQHNKVPQWTSAVIEYTLKKLQETNSSSSSSPSSSSSFKYIGMSQILNNQATSDYGKTNQCIV</sequence>
<dbReference type="InterPro" id="IPR038586">
    <property type="entry name" value="Tctex-1-like_sf"/>
</dbReference>
<dbReference type="KEGG" id="dfa:DFA_02209"/>
<accession>F4PYF5</accession>
<protein>
    <submittedName>
        <fullName evidence="1">Cytoplasmic dynein light chain</fullName>
    </submittedName>
</protein>
<organism evidence="1 2">
    <name type="scientific">Cavenderia fasciculata</name>
    <name type="common">Slime mold</name>
    <name type="synonym">Dictyostelium fasciculatum</name>
    <dbReference type="NCBI Taxonomy" id="261658"/>
    <lineage>
        <taxon>Eukaryota</taxon>
        <taxon>Amoebozoa</taxon>
        <taxon>Evosea</taxon>
        <taxon>Eumycetozoa</taxon>
        <taxon>Dictyostelia</taxon>
        <taxon>Acytosteliales</taxon>
        <taxon>Cavenderiaceae</taxon>
        <taxon>Cavenderia</taxon>
    </lineage>
</organism>
<evidence type="ECO:0000313" key="2">
    <source>
        <dbReference type="Proteomes" id="UP000007797"/>
    </source>
</evidence>
<keyword evidence="2" id="KW-1185">Reference proteome</keyword>
<dbReference type="EMBL" id="GL883015">
    <property type="protein sequence ID" value="EGG19422.1"/>
    <property type="molecule type" value="Genomic_DNA"/>
</dbReference>
<dbReference type="OrthoDB" id="10059120at2759"/>
<dbReference type="InterPro" id="IPR005334">
    <property type="entry name" value="Tctex-1-like"/>
</dbReference>
<name>F4PYF5_CACFS</name>
<proteinExistence type="predicted"/>
<dbReference type="Pfam" id="PF03645">
    <property type="entry name" value="Tctex-1"/>
    <property type="match status" value="1"/>
</dbReference>
<dbReference type="AlphaFoldDB" id="F4PYF5"/>